<reference evidence="9 10" key="1">
    <citation type="journal article" date="2013" name="Plant Cell">
        <title>The transition from a phytopathogenic smut ancestor to an anamorphic biocontrol agent deciphered by comparative whole-genome analysis.</title>
        <authorList>
            <person name="Lefebvre F."/>
            <person name="Joly D.L."/>
            <person name="Labbe C."/>
            <person name="Teichmann B."/>
            <person name="Linning R."/>
            <person name="Belzile F."/>
            <person name="Bakkeren G."/>
            <person name="Belanger R.R."/>
        </authorList>
    </citation>
    <scope>NUCLEOTIDE SEQUENCE [LARGE SCALE GENOMIC DNA]</scope>
    <source>
        <strain evidence="9 10">PF-1</strain>
    </source>
</reference>
<dbReference type="GO" id="GO:0008312">
    <property type="term" value="F:7S RNA binding"/>
    <property type="evidence" value="ECO:0007669"/>
    <property type="project" value="UniProtKB-UniRule"/>
</dbReference>
<comment type="function">
    <text evidence="7">Component of the signal recognition particle (SRP) complex, a ribonucleoprotein complex that mediates the cotranslational targeting of secretory and membrane proteins to the endoplasmic reticulum (ER).</text>
</comment>
<dbReference type="EMBL" id="KE361630">
    <property type="protein sequence ID" value="EPQ29706.1"/>
    <property type="molecule type" value="Genomic_DNA"/>
</dbReference>
<feature type="compositionally biased region" description="Low complexity" evidence="8">
    <location>
        <begin position="29"/>
        <end position="50"/>
    </location>
</feature>
<name>A0A061HGD2_9BASI</name>
<evidence type="ECO:0000256" key="1">
    <source>
        <dbReference type="ARBA" id="ARBA00004496"/>
    </source>
</evidence>
<feature type="compositionally biased region" description="Basic and acidic residues" evidence="8">
    <location>
        <begin position="161"/>
        <end position="171"/>
    </location>
</feature>
<evidence type="ECO:0000313" key="9">
    <source>
        <dbReference type="EMBL" id="EPQ29706.1"/>
    </source>
</evidence>
<evidence type="ECO:0000256" key="3">
    <source>
        <dbReference type="ARBA" id="ARBA00022490"/>
    </source>
</evidence>
<accession>A0A061HGD2</accession>
<feature type="compositionally biased region" description="Basic residues" evidence="8">
    <location>
        <begin position="172"/>
        <end position="181"/>
    </location>
</feature>
<keyword evidence="6 7" id="KW-0687">Ribonucleoprotein</keyword>
<feature type="compositionally biased region" description="Low complexity" evidence="8">
    <location>
        <begin position="193"/>
        <end position="202"/>
    </location>
</feature>
<keyword evidence="5 7" id="KW-0733">Signal recognition particle</keyword>
<comment type="subunit">
    <text evidence="7">Component of a fungal signal recognition particle (SRP) complex that consists of a 7SL RNA molecule (scR1) and at least six protein subunits: SRP72, SRP68, SRP54, SEC65, SRP21 and SRP14.</text>
</comment>
<organism evidence="9 10">
    <name type="scientific">Pseudozyma flocculosa PF-1</name>
    <dbReference type="NCBI Taxonomy" id="1277687"/>
    <lineage>
        <taxon>Eukaryota</taxon>
        <taxon>Fungi</taxon>
        <taxon>Dikarya</taxon>
        <taxon>Basidiomycota</taxon>
        <taxon>Ustilaginomycotina</taxon>
        <taxon>Ustilaginomycetes</taxon>
        <taxon>Ustilaginales</taxon>
        <taxon>Ustilaginaceae</taxon>
        <taxon>Pseudozyma</taxon>
    </lineage>
</organism>
<gene>
    <name evidence="9" type="ORF">PFL1_02926</name>
</gene>
<dbReference type="InterPro" id="IPR003210">
    <property type="entry name" value="Signal_recog_particle_SRP14"/>
</dbReference>
<evidence type="ECO:0000256" key="2">
    <source>
        <dbReference type="ARBA" id="ARBA00010349"/>
    </source>
</evidence>
<evidence type="ECO:0000313" key="10">
    <source>
        <dbReference type="Proteomes" id="UP000053664"/>
    </source>
</evidence>
<dbReference type="PANTHER" id="PTHR12013">
    <property type="entry name" value="SIGNAL RECOGNITION PARTICLE 14 KD PROTEIN"/>
    <property type="match status" value="1"/>
</dbReference>
<feature type="compositionally biased region" description="Basic residues" evidence="8">
    <location>
        <begin position="145"/>
        <end position="160"/>
    </location>
</feature>
<dbReference type="GO" id="GO:0030942">
    <property type="term" value="F:endoplasmic reticulum signal peptide binding"/>
    <property type="evidence" value="ECO:0007669"/>
    <property type="project" value="UniProtKB-UniRule"/>
</dbReference>
<sequence>MLVSNSEFIQKLEALFTSSSEKHSIYVTSKRAPPKALSSSSPTASQSDSSGGAQHGFSLPLLFKATNGASGTSRIKFRTLVSAADLPSFQASYLSSLRSSLSASLKKRDKAKERRAEKVRDAARKRVTAPDAQTGKERLVTNHVGSKRGAGRRKRQRALKKGVEIRKEARKEAKRKARSSRKPVGAGAGAARGDGDVVMADA</sequence>
<evidence type="ECO:0000256" key="6">
    <source>
        <dbReference type="ARBA" id="ARBA00023274"/>
    </source>
</evidence>
<dbReference type="eggNOG" id="ENOG502RM3S">
    <property type="taxonomic scope" value="Eukaryota"/>
</dbReference>
<dbReference type="GO" id="GO:0006614">
    <property type="term" value="P:SRP-dependent cotranslational protein targeting to membrane"/>
    <property type="evidence" value="ECO:0007669"/>
    <property type="project" value="UniProtKB-UniRule"/>
</dbReference>
<evidence type="ECO:0000256" key="4">
    <source>
        <dbReference type="ARBA" id="ARBA00022884"/>
    </source>
</evidence>
<comment type="similarity">
    <text evidence="2 7">Belongs to the SRP14 family.</text>
</comment>
<dbReference type="InterPro" id="IPR009018">
    <property type="entry name" value="Signal_recog_particle_SRP9/14"/>
</dbReference>
<evidence type="ECO:0000256" key="8">
    <source>
        <dbReference type="SAM" id="MobiDB-lite"/>
    </source>
</evidence>
<dbReference type="RefSeq" id="XP_007878629.1">
    <property type="nucleotide sequence ID" value="XM_007880438.1"/>
</dbReference>
<dbReference type="SUPFAM" id="SSF54762">
    <property type="entry name" value="Signal recognition particle alu RNA binding heterodimer, SRP9/14"/>
    <property type="match status" value="1"/>
</dbReference>
<dbReference type="HOGENOM" id="CLU_094309_0_0_1"/>
<dbReference type="GeneID" id="19317038"/>
<dbReference type="AlphaFoldDB" id="A0A061HGD2"/>
<evidence type="ECO:0000256" key="7">
    <source>
        <dbReference type="RuleBase" id="RU368100"/>
    </source>
</evidence>
<feature type="region of interest" description="Disordered" evidence="8">
    <location>
        <begin position="104"/>
        <end position="202"/>
    </location>
</feature>
<evidence type="ECO:0000256" key="5">
    <source>
        <dbReference type="ARBA" id="ARBA00023135"/>
    </source>
</evidence>
<proteinExistence type="inferred from homology"/>
<keyword evidence="3 7" id="KW-0963">Cytoplasm</keyword>
<dbReference type="KEGG" id="pfp:PFL1_02926"/>
<comment type="subcellular location">
    <subcellularLocation>
        <location evidence="1 7">Cytoplasm</location>
    </subcellularLocation>
</comment>
<dbReference type="Pfam" id="PF02290">
    <property type="entry name" value="SRP14"/>
    <property type="match status" value="1"/>
</dbReference>
<dbReference type="Proteomes" id="UP000053664">
    <property type="component" value="Unassembled WGS sequence"/>
</dbReference>
<dbReference type="GO" id="GO:0005786">
    <property type="term" value="C:signal recognition particle, endoplasmic reticulum targeting"/>
    <property type="evidence" value="ECO:0007669"/>
    <property type="project" value="UniProtKB-UniRule"/>
</dbReference>
<feature type="region of interest" description="Disordered" evidence="8">
    <location>
        <begin position="19"/>
        <end position="53"/>
    </location>
</feature>
<dbReference type="Gene3D" id="3.30.720.10">
    <property type="entry name" value="Signal recognition particle alu RNA binding heterodimer, srp9/1"/>
    <property type="match status" value="1"/>
</dbReference>
<feature type="compositionally biased region" description="Basic and acidic residues" evidence="8">
    <location>
        <begin position="110"/>
        <end position="124"/>
    </location>
</feature>
<dbReference type="OrthoDB" id="19209at2759"/>
<keyword evidence="4 7" id="KW-0694">RNA-binding</keyword>
<protein>
    <recommendedName>
        <fullName evidence="7">Signal recognition particle subunit SRP14</fullName>
    </recommendedName>
    <alternativeName>
        <fullName evidence="7">Signal recognition particle 14 kDa protein</fullName>
    </alternativeName>
</protein>